<dbReference type="InParanoid" id="A0A136J6D2"/>
<dbReference type="Proteomes" id="UP000070501">
    <property type="component" value="Unassembled WGS sequence"/>
</dbReference>
<feature type="compositionally biased region" description="Basic residues" evidence="1">
    <location>
        <begin position="40"/>
        <end position="50"/>
    </location>
</feature>
<feature type="compositionally biased region" description="Low complexity" evidence="1">
    <location>
        <begin position="289"/>
        <end position="309"/>
    </location>
</feature>
<feature type="region of interest" description="Disordered" evidence="1">
    <location>
        <begin position="349"/>
        <end position="379"/>
    </location>
</feature>
<feature type="region of interest" description="Disordered" evidence="1">
    <location>
        <begin position="391"/>
        <end position="439"/>
    </location>
</feature>
<feature type="region of interest" description="Disordered" evidence="1">
    <location>
        <begin position="257"/>
        <end position="309"/>
    </location>
</feature>
<keyword evidence="2" id="KW-0472">Membrane</keyword>
<feature type="region of interest" description="Disordered" evidence="1">
    <location>
        <begin position="463"/>
        <end position="551"/>
    </location>
</feature>
<feature type="compositionally biased region" description="Basic and acidic residues" evidence="1">
    <location>
        <begin position="24"/>
        <end position="39"/>
    </location>
</feature>
<dbReference type="STRING" id="196109.A0A136J6D2"/>
<dbReference type="AlphaFoldDB" id="A0A136J6D2"/>
<reference evidence="4" key="1">
    <citation type="submission" date="2016-02" db="EMBL/GenBank/DDBJ databases">
        <title>Draft genome sequence of Microdochium bolleyi, a fungal endophyte of beachgrass.</title>
        <authorList>
            <consortium name="DOE Joint Genome Institute"/>
            <person name="David A.S."/>
            <person name="May G."/>
            <person name="Haridas S."/>
            <person name="Lim J."/>
            <person name="Wang M."/>
            <person name="Labutti K."/>
            <person name="Lipzen A."/>
            <person name="Barry K."/>
            <person name="Grigoriev I.V."/>
        </authorList>
    </citation>
    <scope>NUCLEOTIDE SEQUENCE [LARGE SCALE GENOMIC DNA]</scope>
    <source>
        <strain evidence="4">J235TASD1</strain>
    </source>
</reference>
<gene>
    <name evidence="3" type="ORF">Micbo1qcDRAFT_173844</name>
</gene>
<evidence type="ECO:0000256" key="2">
    <source>
        <dbReference type="SAM" id="Phobius"/>
    </source>
</evidence>
<keyword evidence="4" id="KW-1185">Reference proteome</keyword>
<evidence type="ECO:0000313" key="3">
    <source>
        <dbReference type="EMBL" id="KXJ92679.1"/>
    </source>
</evidence>
<feature type="region of interest" description="Disordered" evidence="1">
    <location>
        <begin position="1"/>
        <end position="91"/>
    </location>
</feature>
<dbReference type="OrthoDB" id="5421784at2759"/>
<feature type="transmembrane region" description="Helical" evidence="2">
    <location>
        <begin position="312"/>
        <end position="334"/>
    </location>
</feature>
<dbReference type="EMBL" id="KQ964248">
    <property type="protein sequence ID" value="KXJ92679.1"/>
    <property type="molecule type" value="Genomic_DNA"/>
</dbReference>
<proteinExistence type="predicted"/>
<protein>
    <submittedName>
        <fullName evidence="3">Uncharacterized protein</fullName>
    </submittedName>
</protein>
<organism evidence="3 4">
    <name type="scientific">Microdochium bolleyi</name>
    <dbReference type="NCBI Taxonomy" id="196109"/>
    <lineage>
        <taxon>Eukaryota</taxon>
        <taxon>Fungi</taxon>
        <taxon>Dikarya</taxon>
        <taxon>Ascomycota</taxon>
        <taxon>Pezizomycotina</taxon>
        <taxon>Sordariomycetes</taxon>
        <taxon>Xylariomycetidae</taxon>
        <taxon>Xylariales</taxon>
        <taxon>Microdochiaceae</taxon>
        <taxon>Microdochium</taxon>
    </lineage>
</organism>
<keyword evidence="2" id="KW-0812">Transmembrane</keyword>
<evidence type="ECO:0000256" key="1">
    <source>
        <dbReference type="SAM" id="MobiDB-lite"/>
    </source>
</evidence>
<accession>A0A136J6D2</accession>
<keyword evidence="2" id="KW-1133">Transmembrane helix</keyword>
<feature type="compositionally biased region" description="Basic residues" evidence="1">
    <location>
        <begin position="61"/>
        <end position="79"/>
    </location>
</feature>
<evidence type="ECO:0000313" key="4">
    <source>
        <dbReference type="Proteomes" id="UP000070501"/>
    </source>
</evidence>
<feature type="compositionally biased region" description="Polar residues" evidence="1">
    <location>
        <begin position="535"/>
        <end position="551"/>
    </location>
</feature>
<sequence length="551" mass="56391">MTPFVPGPSLPQARDNTNTAQPAGDRDADSHNHDLDHFIHSHPRNGHHSRSSSPANDKLDHHHHHHGRFHNHHRHLHNHARSDHGRARPRANSETVVIIETISVIHIIDAAGSTIAYSTLPPSKPHTTTLVNNPALSTGAGGSLILGLPTGTGNGADTPLPPQTIPTVIPSGSSMPTTFPSLSYAPPVTSTPSSGGPLFPSFGSVTNSTASAIAPLLPSTNSTGSPDAFANSTATLPAVLTSSPLATGSTTISFSVISSTRSPSVTGTSTSSDGGSILPTAGGFTGGDSNPPVANPASPAPSGSSSPPAATVAGGVIGGLAGLAMLLFLAFALLRWRRRRTQQVLEGGAARGGVGALSASRSGPAGGGGSTMSERPRSTPFAVPAALAALTGMRKSTPRPETPPSTAGTGAGERGFSKISGRKLPPVIQFGGDGYSDPRDTIITTDSGDVSYRDSAGMFANNPNQKFAVGTPMRPESGIPVFHDGPSRSPMIDQGPFSDTGPYVRSDSPSQLTPPRPPGSRQHLDPLGRSHASADGSNRSTLSVSRFTENL</sequence>
<feature type="compositionally biased region" description="Low complexity" evidence="1">
    <location>
        <begin position="257"/>
        <end position="276"/>
    </location>
</feature>
<name>A0A136J6D2_9PEZI</name>